<dbReference type="HOGENOM" id="CLU_887493_0_0_11"/>
<dbReference type="Proteomes" id="UP000019485">
    <property type="component" value="Unassembled WGS sequence"/>
</dbReference>
<evidence type="ECO:0000313" key="3">
    <source>
        <dbReference type="Proteomes" id="UP000019485"/>
    </source>
</evidence>
<proteinExistence type="predicted"/>
<comment type="caution">
    <text evidence="2">The sequence shown here is derived from an EMBL/GenBank/DDBJ whole genome shotgun (WGS) entry which is preliminary data.</text>
</comment>
<sequence length="313" mass="34209">MGGAIALVGIALEFVGLGRTPLAAQDRVWHDIGLGFVVLGLAVPLRVWRRFERTRYSEALGAEAWKRIIWRAGVSPLLLGILGLLAGRALESEGAGAASHVVWVGALVCVALCPTVLLTGRVALRCAPRALRRSEITSEIVRELSAGNAFGVIPFNPDLGAAGRPDPLHERLPGPAVPSPRSVKIRKILGEECTLEWTGERLCVRRAHPVTGVARDLPREVAEMVCSASLDAGAPYFARDIGPRPVNRLRLLDAQGYVVVDFGVVLNDWEQFAALARRAGLLFRAYELRCEEKHDRKVDRLLFPRRGDVLEFL</sequence>
<gene>
    <name evidence="2" type="ORF">ActroDRAFT_0108</name>
</gene>
<name>W9E504_9ACTN</name>
<protein>
    <submittedName>
        <fullName evidence="2">Uncharacterized protein</fullName>
    </submittedName>
</protein>
<keyword evidence="1" id="KW-0812">Transmembrane</keyword>
<feature type="transmembrane region" description="Helical" evidence="1">
    <location>
        <begin position="102"/>
        <end position="124"/>
    </location>
</feature>
<feature type="transmembrane region" description="Helical" evidence="1">
    <location>
        <begin position="68"/>
        <end position="90"/>
    </location>
</feature>
<organism evidence="2 3">
    <name type="scientific">Actinospica robiniae DSM 44927</name>
    <dbReference type="NCBI Taxonomy" id="479430"/>
    <lineage>
        <taxon>Bacteria</taxon>
        <taxon>Bacillati</taxon>
        <taxon>Actinomycetota</taxon>
        <taxon>Actinomycetes</taxon>
        <taxon>Catenulisporales</taxon>
        <taxon>Actinospicaceae</taxon>
        <taxon>Actinospica</taxon>
    </lineage>
</organism>
<dbReference type="AlphaFoldDB" id="W9E504"/>
<evidence type="ECO:0000256" key="1">
    <source>
        <dbReference type="SAM" id="Phobius"/>
    </source>
</evidence>
<keyword evidence="1" id="KW-1133">Transmembrane helix</keyword>
<reference evidence="2 3" key="1">
    <citation type="submission" date="2013-08" db="EMBL/GenBank/DDBJ databases">
        <authorList>
            <consortium name="DOE Joint Genome Institute"/>
            <person name="Eisen J."/>
            <person name="Huntemann M."/>
            <person name="Han J."/>
            <person name="Chen A."/>
            <person name="Kyrpides N."/>
            <person name="Mavromatis K."/>
            <person name="Markowitz V."/>
            <person name="Palaniappan K."/>
            <person name="Ivanova N."/>
            <person name="Schaumberg A."/>
            <person name="Pati A."/>
            <person name="Liolios K."/>
            <person name="Nordberg H.P."/>
            <person name="Cantor M.N."/>
            <person name="Hua S.X."/>
            <person name="Woyke T."/>
        </authorList>
    </citation>
    <scope>NUCLEOTIDE SEQUENCE [LARGE SCALE GENOMIC DNA]</scope>
    <source>
        <strain evidence="2 3">DSM 44927</strain>
    </source>
</reference>
<feature type="transmembrane region" description="Helical" evidence="1">
    <location>
        <begin position="28"/>
        <end position="48"/>
    </location>
</feature>
<keyword evidence="1" id="KW-0472">Membrane</keyword>
<evidence type="ECO:0000313" key="2">
    <source>
        <dbReference type="EMBL" id="ETA71086.1"/>
    </source>
</evidence>
<keyword evidence="3" id="KW-1185">Reference proteome</keyword>
<accession>W9E504</accession>
<dbReference type="EMBL" id="AZAN01000001">
    <property type="protein sequence ID" value="ETA71086.1"/>
    <property type="molecule type" value="Genomic_DNA"/>
</dbReference>